<proteinExistence type="predicted"/>
<dbReference type="EMBL" id="JAGIOO010000001">
    <property type="protein sequence ID" value="MBP2477919.1"/>
    <property type="molecule type" value="Genomic_DNA"/>
</dbReference>
<dbReference type="InterPro" id="IPR015943">
    <property type="entry name" value="WD40/YVTN_repeat-like_dom_sf"/>
</dbReference>
<gene>
    <name evidence="2" type="ORF">JOF53_006791</name>
</gene>
<protein>
    <recommendedName>
        <fullName evidence="4">Exo-alpha-sialidase</fullName>
    </recommendedName>
</protein>
<feature type="compositionally biased region" description="Pro residues" evidence="1">
    <location>
        <begin position="203"/>
        <end position="217"/>
    </location>
</feature>
<dbReference type="Gene3D" id="2.130.10.10">
    <property type="entry name" value="YVTN repeat-like/Quinoprotein amine dehydrogenase"/>
    <property type="match status" value="1"/>
</dbReference>
<evidence type="ECO:0000256" key="1">
    <source>
        <dbReference type="SAM" id="MobiDB-lite"/>
    </source>
</evidence>
<feature type="region of interest" description="Disordered" evidence="1">
    <location>
        <begin position="34"/>
        <end position="58"/>
    </location>
</feature>
<evidence type="ECO:0000313" key="2">
    <source>
        <dbReference type="EMBL" id="MBP2477919.1"/>
    </source>
</evidence>
<dbReference type="SUPFAM" id="SSF110296">
    <property type="entry name" value="Oligoxyloglucan reducing end-specific cellobiohydrolase"/>
    <property type="match status" value="1"/>
</dbReference>
<comment type="caution">
    <text evidence="2">The sequence shown here is derived from an EMBL/GenBank/DDBJ whole genome shotgun (WGS) entry which is preliminary data.</text>
</comment>
<reference evidence="2 3" key="1">
    <citation type="submission" date="2021-03" db="EMBL/GenBank/DDBJ databases">
        <title>Sequencing the genomes of 1000 actinobacteria strains.</title>
        <authorList>
            <person name="Klenk H.-P."/>
        </authorList>
    </citation>
    <scope>NUCLEOTIDE SEQUENCE [LARGE SCALE GENOMIC DNA]</scope>
    <source>
        <strain evidence="2 3">DSM 44580</strain>
    </source>
</reference>
<dbReference type="RefSeq" id="WP_086787953.1">
    <property type="nucleotide sequence ID" value="NZ_JAGIOO010000001.1"/>
</dbReference>
<evidence type="ECO:0008006" key="4">
    <source>
        <dbReference type="Google" id="ProtNLM"/>
    </source>
</evidence>
<dbReference type="Proteomes" id="UP001519363">
    <property type="component" value="Unassembled WGS sequence"/>
</dbReference>
<feature type="region of interest" description="Disordered" evidence="1">
    <location>
        <begin position="349"/>
        <end position="370"/>
    </location>
</feature>
<sequence>MTELPARWRLPVLGVTVLAVLAAVTIALRADIDPAPPAVASPAPTSPGPTSPGPTSLAPIALRPPLRVWLGPADFAREHEWFAVRAECETGQLPRCRKHLLASRDGRAVERELPGDLRETRDGQEITVTALGPGRVALTDPRGPRYFSADSGATWSTVTGSDPAVEAVPAGAVLEPSCAEGTGCPVPLSVTVPATGRRAALRTPPPLRDPRPAPRPGPDGRLWVAGLGERDLPAMAVSADGGRSWQVGDLGVGPARGWYQVRVVPTAGLTHVLLSHFSPAADQTPEPARLLRSADGRRWERLWQAKPDRPGPDDPLALVVARGRISLVDRSNGVWVSADGRAFRPARAEERVPGGGHRQVPGGWTASLPDGRGAFSADGLAWRPMGTG</sequence>
<keyword evidence="3" id="KW-1185">Reference proteome</keyword>
<feature type="compositionally biased region" description="Pro residues" evidence="1">
    <location>
        <begin position="34"/>
        <end position="52"/>
    </location>
</feature>
<name>A0ABS5AMV6_9PSEU</name>
<feature type="region of interest" description="Disordered" evidence="1">
    <location>
        <begin position="200"/>
        <end position="219"/>
    </location>
</feature>
<evidence type="ECO:0000313" key="3">
    <source>
        <dbReference type="Proteomes" id="UP001519363"/>
    </source>
</evidence>
<organism evidence="2 3">
    <name type="scientific">Crossiella equi</name>
    <dbReference type="NCBI Taxonomy" id="130796"/>
    <lineage>
        <taxon>Bacteria</taxon>
        <taxon>Bacillati</taxon>
        <taxon>Actinomycetota</taxon>
        <taxon>Actinomycetes</taxon>
        <taxon>Pseudonocardiales</taxon>
        <taxon>Pseudonocardiaceae</taxon>
        <taxon>Crossiella</taxon>
    </lineage>
</organism>
<accession>A0ABS5AMV6</accession>